<dbReference type="Gene3D" id="3.90.78.10">
    <property type="entry name" value="UDP-N-acetylenolpyruvoylglucosamine reductase, C-terminal domain"/>
    <property type="match status" value="1"/>
</dbReference>
<dbReference type="InterPro" id="IPR016166">
    <property type="entry name" value="FAD-bd_PCMH"/>
</dbReference>
<evidence type="ECO:0000256" key="13">
    <source>
        <dbReference type="ARBA" id="ARBA00023306"/>
    </source>
</evidence>
<keyword evidence="14 16" id="KW-0961">Cell wall biogenesis/degradation</keyword>
<comment type="function">
    <text evidence="2 16">Cell wall formation.</text>
</comment>
<dbReference type="Pfam" id="PF01565">
    <property type="entry name" value="FAD_binding_4"/>
    <property type="match status" value="1"/>
</dbReference>
<comment type="pathway">
    <text evidence="4 16">Cell wall biogenesis; peptidoglycan biosynthesis.</text>
</comment>
<evidence type="ECO:0000256" key="11">
    <source>
        <dbReference type="ARBA" id="ARBA00022984"/>
    </source>
</evidence>
<dbReference type="GO" id="GO:0005829">
    <property type="term" value="C:cytosol"/>
    <property type="evidence" value="ECO:0007669"/>
    <property type="project" value="TreeGrafter"/>
</dbReference>
<evidence type="ECO:0000256" key="7">
    <source>
        <dbReference type="ARBA" id="ARBA00022630"/>
    </source>
</evidence>
<evidence type="ECO:0000259" key="17">
    <source>
        <dbReference type="PROSITE" id="PS51387"/>
    </source>
</evidence>
<dbReference type="HAMAP" id="MF_00037">
    <property type="entry name" value="MurB"/>
    <property type="match status" value="1"/>
</dbReference>
<evidence type="ECO:0000256" key="6">
    <source>
        <dbReference type="ARBA" id="ARBA00022618"/>
    </source>
</evidence>
<feature type="active site" evidence="16">
    <location>
        <position position="172"/>
    </location>
</feature>
<dbReference type="NCBIfam" id="TIGR00179">
    <property type="entry name" value="murB"/>
    <property type="match status" value="1"/>
</dbReference>
<keyword evidence="8 16" id="KW-0274">FAD</keyword>
<dbReference type="NCBIfam" id="NF010480">
    <property type="entry name" value="PRK13905.1"/>
    <property type="match status" value="1"/>
</dbReference>
<keyword evidence="9 16" id="KW-0521">NADP</keyword>
<keyword evidence="5 16" id="KW-0963">Cytoplasm</keyword>
<dbReference type="Gene3D" id="3.30.43.10">
    <property type="entry name" value="Uridine Diphospho-n-acetylenolpyruvylglucosamine Reductase, domain 2"/>
    <property type="match status" value="1"/>
</dbReference>
<evidence type="ECO:0000256" key="9">
    <source>
        <dbReference type="ARBA" id="ARBA00022857"/>
    </source>
</evidence>
<evidence type="ECO:0000256" key="3">
    <source>
        <dbReference type="ARBA" id="ARBA00004496"/>
    </source>
</evidence>
<keyword evidence="19" id="KW-1185">Reference proteome</keyword>
<dbReference type="EC" id="1.3.1.98" evidence="16"/>
<dbReference type="STRING" id="753702.SAMN04488102_104279"/>
<dbReference type="InterPro" id="IPR036318">
    <property type="entry name" value="FAD-bd_PCMH-like_sf"/>
</dbReference>
<dbReference type="PANTHER" id="PTHR21071">
    <property type="entry name" value="UDP-N-ACETYLENOLPYRUVOYLGLUCOSAMINE REDUCTASE"/>
    <property type="match status" value="1"/>
</dbReference>
<feature type="active site" description="Proton donor" evidence="16">
    <location>
        <position position="222"/>
    </location>
</feature>
<dbReference type="SUPFAM" id="SSF56194">
    <property type="entry name" value="Uridine diphospho-N-Acetylenolpyruvylglucosamine reductase, MurB, C-terminal domain"/>
    <property type="match status" value="1"/>
</dbReference>
<dbReference type="Gene3D" id="3.30.465.10">
    <property type="match status" value="1"/>
</dbReference>
<comment type="catalytic activity">
    <reaction evidence="15 16">
        <text>UDP-N-acetyl-alpha-D-muramate + NADP(+) = UDP-N-acetyl-3-O-(1-carboxyvinyl)-alpha-D-glucosamine + NADPH + H(+)</text>
        <dbReference type="Rhea" id="RHEA:12248"/>
        <dbReference type="ChEBI" id="CHEBI:15378"/>
        <dbReference type="ChEBI" id="CHEBI:57783"/>
        <dbReference type="ChEBI" id="CHEBI:58349"/>
        <dbReference type="ChEBI" id="CHEBI:68483"/>
        <dbReference type="ChEBI" id="CHEBI:70757"/>
        <dbReference type="EC" id="1.3.1.98"/>
    </reaction>
</comment>
<evidence type="ECO:0000256" key="5">
    <source>
        <dbReference type="ARBA" id="ARBA00022490"/>
    </source>
</evidence>
<keyword evidence="11 16" id="KW-0573">Peptidoglycan synthesis</keyword>
<dbReference type="GO" id="GO:0071949">
    <property type="term" value="F:FAD binding"/>
    <property type="evidence" value="ECO:0007669"/>
    <property type="project" value="InterPro"/>
</dbReference>
<comment type="subcellular location">
    <subcellularLocation>
        <location evidence="3 16">Cytoplasm</location>
    </subcellularLocation>
</comment>
<dbReference type="GO" id="GO:0051301">
    <property type="term" value="P:cell division"/>
    <property type="evidence" value="ECO:0007669"/>
    <property type="project" value="UniProtKB-KW"/>
</dbReference>
<evidence type="ECO:0000256" key="15">
    <source>
        <dbReference type="ARBA" id="ARBA00048914"/>
    </source>
</evidence>
<dbReference type="Proteomes" id="UP000199612">
    <property type="component" value="Unassembled WGS sequence"/>
</dbReference>
<comment type="similarity">
    <text evidence="16">Belongs to the MurB family.</text>
</comment>
<evidence type="ECO:0000256" key="1">
    <source>
        <dbReference type="ARBA" id="ARBA00001974"/>
    </source>
</evidence>
<sequence length="333" mass="36672">MTIQDLMNAFPDANIKKNEPLSKYTYTKTGGPADALIFPKSKEEVQALVQWLNENDWPLTILGNASNLIVKDGGIRGATIILTDMNKISIQDNRIQVFTGAPLIEVSKRAYEAGLTGLEFACGIPGSVGGAVYMNAGAYGGEVKEVIRKVTILTREGEMKEMANEDMDFEYRHSILQESDDIALEVVFELAPGDKEEIKAKMDELTYLRTSKQPLEYPSCGSVFKRPTGYFTGKLIQDADLQGYTWGGAQVSTKHAGFIVNIDNATATDYIELIEHIKEVILEKDGVILETEVKIIGDDLVPEENAGRILINKAKTSLKSKFSKTPIIDDGIK</sequence>
<keyword evidence="7 16" id="KW-0285">Flavoprotein</keyword>
<dbReference type="InterPro" id="IPR006094">
    <property type="entry name" value="Oxid_FAD_bind_N"/>
</dbReference>
<feature type="active site" evidence="16">
    <location>
        <position position="292"/>
    </location>
</feature>
<feature type="domain" description="FAD-binding PCMH-type" evidence="17">
    <location>
        <begin position="29"/>
        <end position="193"/>
    </location>
</feature>
<name>A0A1I1I1A4_9LACT</name>
<reference evidence="19" key="1">
    <citation type="submission" date="2016-10" db="EMBL/GenBank/DDBJ databases">
        <authorList>
            <person name="Varghese N."/>
            <person name="Submissions S."/>
        </authorList>
    </citation>
    <scope>NUCLEOTIDE SEQUENCE [LARGE SCALE GENOMIC DNA]</scope>
    <source>
        <strain evidence="19">DSM 23664</strain>
    </source>
</reference>
<dbReference type="GO" id="GO:0008762">
    <property type="term" value="F:UDP-N-acetylmuramate dehydrogenase activity"/>
    <property type="evidence" value="ECO:0007669"/>
    <property type="project" value="UniProtKB-UniRule"/>
</dbReference>
<dbReference type="OrthoDB" id="9804753at2"/>
<dbReference type="InterPro" id="IPR003170">
    <property type="entry name" value="MurB"/>
</dbReference>
<evidence type="ECO:0000256" key="14">
    <source>
        <dbReference type="ARBA" id="ARBA00023316"/>
    </source>
</evidence>
<evidence type="ECO:0000256" key="16">
    <source>
        <dbReference type="HAMAP-Rule" id="MF_00037"/>
    </source>
</evidence>
<dbReference type="PROSITE" id="PS51387">
    <property type="entry name" value="FAD_PCMH"/>
    <property type="match status" value="1"/>
</dbReference>
<evidence type="ECO:0000313" key="18">
    <source>
        <dbReference type="EMBL" id="SFC30209.1"/>
    </source>
</evidence>
<dbReference type="AlphaFoldDB" id="A0A1I1I1A4"/>
<keyword evidence="13 16" id="KW-0131">Cell cycle</keyword>
<dbReference type="SUPFAM" id="SSF56176">
    <property type="entry name" value="FAD-binding/transporter-associated domain-like"/>
    <property type="match status" value="1"/>
</dbReference>
<dbReference type="PANTHER" id="PTHR21071:SF4">
    <property type="entry name" value="UDP-N-ACETYLENOLPYRUVOYLGLUCOSAMINE REDUCTASE"/>
    <property type="match status" value="1"/>
</dbReference>
<dbReference type="InterPro" id="IPR016169">
    <property type="entry name" value="FAD-bd_PCMH_sub2"/>
</dbReference>
<protein>
    <recommendedName>
        <fullName evidence="16">UDP-N-acetylenolpyruvoylglucosamine reductase</fullName>
        <ecNumber evidence="16">1.3.1.98</ecNumber>
    </recommendedName>
    <alternativeName>
        <fullName evidence="16">UDP-N-acetylmuramate dehydrogenase</fullName>
    </alternativeName>
</protein>
<dbReference type="Pfam" id="PF02873">
    <property type="entry name" value="MurB_C"/>
    <property type="match status" value="1"/>
</dbReference>
<evidence type="ECO:0000256" key="2">
    <source>
        <dbReference type="ARBA" id="ARBA00003921"/>
    </source>
</evidence>
<dbReference type="InterPro" id="IPR036635">
    <property type="entry name" value="MurB_C_sf"/>
</dbReference>
<dbReference type="InterPro" id="IPR016167">
    <property type="entry name" value="FAD-bd_PCMH_sub1"/>
</dbReference>
<evidence type="ECO:0000256" key="4">
    <source>
        <dbReference type="ARBA" id="ARBA00004752"/>
    </source>
</evidence>
<evidence type="ECO:0000256" key="8">
    <source>
        <dbReference type="ARBA" id="ARBA00022827"/>
    </source>
</evidence>
<accession>A0A1I1I1A4</accession>
<keyword evidence="12 16" id="KW-0560">Oxidoreductase</keyword>
<gene>
    <name evidence="16" type="primary">murB</name>
    <name evidence="18" type="ORF">SAMN04488102_104279</name>
</gene>
<dbReference type="UniPathway" id="UPA00219"/>
<proteinExistence type="inferred from homology"/>
<dbReference type="GO" id="GO:0008360">
    <property type="term" value="P:regulation of cell shape"/>
    <property type="evidence" value="ECO:0007669"/>
    <property type="project" value="UniProtKB-KW"/>
</dbReference>
<keyword evidence="6 16" id="KW-0132">Cell division</keyword>
<comment type="cofactor">
    <cofactor evidence="1 16">
        <name>FAD</name>
        <dbReference type="ChEBI" id="CHEBI:57692"/>
    </cofactor>
</comment>
<organism evidence="18 19">
    <name type="scientific">Alkalibacterium subtropicum</name>
    <dbReference type="NCBI Taxonomy" id="753702"/>
    <lineage>
        <taxon>Bacteria</taxon>
        <taxon>Bacillati</taxon>
        <taxon>Bacillota</taxon>
        <taxon>Bacilli</taxon>
        <taxon>Lactobacillales</taxon>
        <taxon>Carnobacteriaceae</taxon>
        <taxon>Alkalibacterium</taxon>
    </lineage>
</organism>
<dbReference type="GO" id="GO:0071555">
    <property type="term" value="P:cell wall organization"/>
    <property type="evidence" value="ECO:0007669"/>
    <property type="project" value="UniProtKB-KW"/>
</dbReference>
<keyword evidence="10 16" id="KW-0133">Cell shape</keyword>
<evidence type="ECO:0000256" key="10">
    <source>
        <dbReference type="ARBA" id="ARBA00022960"/>
    </source>
</evidence>
<dbReference type="InterPro" id="IPR011601">
    <property type="entry name" value="MurB_C"/>
</dbReference>
<evidence type="ECO:0000256" key="12">
    <source>
        <dbReference type="ARBA" id="ARBA00023002"/>
    </source>
</evidence>
<evidence type="ECO:0000313" key="19">
    <source>
        <dbReference type="Proteomes" id="UP000199612"/>
    </source>
</evidence>
<dbReference type="GO" id="GO:0009252">
    <property type="term" value="P:peptidoglycan biosynthetic process"/>
    <property type="evidence" value="ECO:0007669"/>
    <property type="project" value="UniProtKB-UniRule"/>
</dbReference>
<dbReference type="EMBL" id="FOLT01000004">
    <property type="protein sequence ID" value="SFC30209.1"/>
    <property type="molecule type" value="Genomic_DNA"/>
</dbReference>